<dbReference type="InterPro" id="IPR000595">
    <property type="entry name" value="cNMP-bd_dom"/>
</dbReference>
<accession>A0A4R6WQN9</accession>
<dbReference type="PANTHER" id="PTHR24567:SF68">
    <property type="entry name" value="DNA-BINDING TRANSCRIPTIONAL DUAL REGULATOR CRP"/>
    <property type="match status" value="1"/>
</dbReference>
<dbReference type="SUPFAM" id="SSF51206">
    <property type="entry name" value="cAMP-binding domain-like"/>
    <property type="match status" value="1"/>
</dbReference>
<dbReference type="RefSeq" id="WP_166645215.1">
    <property type="nucleotide sequence ID" value="NZ_SNYW01000011.1"/>
</dbReference>
<protein>
    <submittedName>
        <fullName evidence="6">CRP-like cAMP-binding protein</fullName>
    </submittedName>
</protein>
<feature type="domain" description="HTH crp-type" evidence="5">
    <location>
        <begin position="152"/>
        <end position="224"/>
    </location>
</feature>
<organism evidence="6 7">
    <name type="scientific">Dongia mobilis</name>
    <dbReference type="NCBI Taxonomy" id="578943"/>
    <lineage>
        <taxon>Bacteria</taxon>
        <taxon>Pseudomonadati</taxon>
        <taxon>Pseudomonadota</taxon>
        <taxon>Alphaproteobacteria</taxon>
        <taxon>Rhodospirillales</taxon>
        <taxon>Dongiaceae</taxon>
        <taxon>Dongia</taxon>
    </lineage>
</organism>
<dbReference type="SMART" id="SM00100">
    <property type="entry name" value="cNMP"/>
    <property type="match status" value="1"/>
</dbReference>
<dbReference type="InterPro" id="IPR012318">
    <property type="entry name" value="HTH_CRP"/>
</dbReference>
<evidence type="ECO:0000256" key="3">
    <source>
        <dbReference type="ARBA" id="ARBA00023163"/>
    </source>
</evidence>
<dbReference type="InterPro" id="IPR036388">
    <property type="entry name" value="WH-like_DNA-bd_sf"/>
</dbReference>
<reference evidence="6 7" key="1">
    <citation type="submission" date="2019-03" db="EMBL/GenBank/DDBJ databases">
        <title>Genomic Encyclopedia of Type Strains, Phase III (KMG-III): the genomes of soil and plant-associated and newly described type strains.</title>
        <authorList>
            <person name="Whitman W."/>
        </authorList>
    </citation>
    <scope>NUCLEOTIDE SEQUENCE [LARGE SCALE GENOMIC DNA]</scope>
    <source>
        <strain evidence="6 7">CGMCC 1.7660</strain>
    </source>
</reference>
<dbReference type="AlphaFoldDB" id="A0A4R6WQN9"/>
<dbReference type="CDD" id="cd00038">
    <property type="entry name" value="CAP_ED"/>
    <property type="match status" value="1"/>
</dbReference>
<dbReference type="PROSITE" id="PS51063">
    <property type="entry name" value="HTH_CRP_2"/>
    <property type="match status" value="1"/>
</dbReference>
<dbReference type="Gene3D" id="1.10.10.10">
    <property type="entry name" value="Winged helix-like DNA-binding domain superfamily/Winged helix DNA-binding domain"/>
    <property type="match status" value="1"/>
</dbReference>
<dbReference type="EMBL" id="SNYW01000011">
    <property type="protein sequence ID" value="TDQ80603.1"/>
    <property type="molecule type" value="Genomic_DNA"/>
</dbReference>
<evidence type="ECO:0000259" key="4">
    <source>
        <dbReference type="PROSITE" id="PS50042"/>
    </source>
</evidence>
<dbReference type="InterPro" id="IPR050397">
    <property type="entry name" value="Env_Response_Regulators"/>
</dbReference>
<dbReference type="PANTHER" id="PTHR24567">
    <property type="entry name" value="CRP FAMILY TRANSCRIPTIONAL REGULATORY PROTEIN"/>
    <property type="match status" value="1"/>
</dbReference>
<dbReference type="Pfam" id="PF00027">
    <property type="entry name" value="cNMP_binding"/>
    <property type="match status" value="1"/>
</dbReference>
<keyword evidence="2" id="KW-0238">DNA-binding</keyword>
<evidence type="ECO:0000313" key="7">
    <source>
        <dbReference type="Proteomes" id="UP000295783"/>
    </source>
</evidence>
<proteinExistence type="predicted"/>
<keyword evidence="1" id="KW-0805">Transcription regulation</keyword>
<dbReference type="Pfam" id="PF13545">
    <property type="entry name" value="HTH_Crp_2"/>
    <property type="match status" value="1"/>
</dbReference>
<keyword evidence="7" id="KW-1185">Reference proteome</keyword>
<gene>
    <name evidence="6" type="ORF">A8950_3138</name>
</gene>
<feature type="domain" description="Cyclic nucleotide-binding" evidence="4">
    <location>
        <begin position="18"/>
        <end position="138"/>
    </location>
</feature>
<dbReference type="SUPFAM" id="SSF46785">
    <property type="entry name" value="Winged helix' DNA-binding domain"/>
    <property type="match status" value="1"/>
</dbReference>
<evidence type="ECO:0000256" key="2">
    <source>
        <dbReference type="ARBA" id="ARBA00023125"/>
    </source>
</evidence>
<dbReference type="Proteomes" id="UP000295783">
    <property type="component" value="Unassembled WGS sequence"/>
</dbReference>
<keyword evidence="3" id="KW-0804">Transcription</keyword>
<dbReference type="InterPro" id="IPR036390">
    <property type="entry name" value="WH_DNA-bd_sf"/>
</dbReference>
<comment type="caution">
    <text evidence="6">The sequence shown here is derived from an EMBL/GenBank/DDBJ whole genome shotgun (WGS) entry which is preliminary data.</text>
</comment>
<dbReference type="SMART" id="SM00419">
    <property type="entry name" value="HTH_CRP"/>
    <property type="match status" value="1"/>
</dbReference>
<name>A0A4R6WQN9_9PROT</name>
<dbReference type="GO" id="GO:0003700">
    <property type="term" value="F:DNA-binding transcription factor activity"/>
    <property type="evidence" value="ECO:0007669"/>
    <property type="project" value="TreeGrafter"/>
</dbReference>
<dbReference type="Gene3D" id="2.60.120.10">
    <property type="entry name" value="Jelly Rolls"/>
    <property type="match status" value="1"/>
</dbReference>
<dbReference type="InterPro" id="IPR018490">
    <property type="entry name" value="cNMP-bd_dom_sf"/>
</dbReference>
<evidence type="ECO:0000259" key="5">
    <source>
        <dbReference type="PROSITE" id="PS51063"/>
    </source>
</evidence>
<dbReference type="GO" id="GO:0005829">
    <property type="term" value="C:cytosol"/>
    <property type="evidence" value="ECO:0007669"/>
    <property type="project" value="TreeGrafter"/>
</dbReference>
<dbReference type="InterPro" id="IPR014710">
    <property type="entry name" value="RmlC-like_jellyroll"/>
</dbReference>
<evidence type="ECO:0000313" key="6">
    <source>
        <dbReference type="EMBL" id="TDQ80603.1"/>
    </source>
</evidence>
<dbReference type="PROSITE" id="PS50042">
    <property type="entry name" value="CNMP_BINDING_3"/>
    <property type="match status" value="1"/>
</dbReference>
<sequence length="240" mass="26721">MGTTPTQPAERTLRAFPLLEGLSDSDLKALESRCRWRTCDKGQTILDKGATSRDVFFVLRGSVAVVTFSPTGKEVTLATVKPGESFGELAAIDEQPRSASVTAIEKSELCIMPPEIFVDLVRTNAVVSFRLLQRMARLVRQSGLRIMELSTLQAAQRVYAELLRMAQPEPAVPGLWVVRPLPPMHEIAGMTSTTRETVNRAVSQLYPSGLLKRKGRNLYLMDRNKLEELVQSLQAHHNHK</sequence>
<evidence type="ECO:0000256" key="1">
    <source>
        <dbReference type="ARBA" id="ARBA00023015"/>
    </source>
</evidence>
<dbReference type="GO" id="GO:0003677">
    <property type="term" value="F:DNA binding"/>
    <property type="evidence" value="ECO:0007669"/>
    <property type="project" value="UniProtKB-KW"/>
</dbReference>